<dbReference type="InterPro" id="IPR012349">
    <property type="entry name" value="Split_barrel_FMN-bd"/>
</dbReference>
<feature type="domain" description="CREG-like beta-barrel" evidence="1">
    <location>
        <begin position="111"/>
        <end position="296"/>
    </location>
</feature>
<protein>
    <recommendedName>
        <fullName evidence="1">CREG-like beta-barrel domain-containing protein</fullName>
    </recommendedName>
</protein>
<evidence type="ECO:0000259" key="1">
    <source>
        <dbReference type="Pfam" id="PF13883"/>
    </source>
</evidence>
<accession>A0A5N6K0P9</accession>
<dbReference type="AlphaFoldDB" id="A0A5N6K0P9"/>
<dbReference type="OrthoDB" id="2138282at2759"/>
<dbReference type="Proteomes" id="UP000326757">
    <property type="component" value="Unassembled WGS sequence"/>
</dbReference>
<dbReference type="InterPro" id="IPR055343">
    <property type="entry name" value="CREG_beta-barrel"/>
</dbReference>
<name>A0A5N6K0P9_MONLA</name>
<sequence>MIIHDLESQSYIRISLVGGYVHFPIKYSSSFEYICIHFLLSLISMNQRFQGYCLCLILTMYLSKSPLGVLLFSTLLQLTSSSTLPLEPPSPEQIIINPSSSESSESTYRIPTSRESAILARRILHLTPLGTLSSIFPNSSSFENRPSNVQNIPIGLMDYIADCEPTTNNPTILAISIATTFKNAISNPNISLSLSWTPPYPPKSRISSSKPDPFAYSAANQPRFGILGYLEPITASSAEEQELRKCFVNTHPDAKYWLPGNHIHHSEWVRLVVQEIYWVGGFGDRAYIGWIPIEEWRSVERKEWEGVRLVGEKKGWKEWAVEGLGLGGSWELLFIPYLKLIFQVLKPLSVSCNIHRFYLDSLS</sequence>
<proteinExistence type="predicted"/>
<comment type="caution">
    <text evidence="2">The sequence shown here is derived from an EMBL/GenBank/DDBJ whole genome shotgun (WGS) entry which is preliminary data.</text>
</comment>
<dbReference type="SUPFAM" id="SSF50475">
    <property type="entry name" value="FMN-binding split barrel"/>
    <property type="match status" value="1"/>
</dbReference>
<evidence type="ECO:0000313" key="2">
    <source>
        <dbReference type="EMBL" id="KAB8295232.1"/>
    </source>
</evidence>
<dbReference type="PANTHER" id="PTHR37273">
    <property type="entry name" value="CHROMOSOME 8, WHOLE GENOME SHOTGUN SEQUENCE"/>
    <property type="match status" value="1"/>
</dbReference>
<reference evidence="2 3" key="1">
    <citation type="submission" date="2019-06" db="EMBL/GenBank/DDBJ databases">
        <title>Genome Sequence of the Brown Rot Fungal Pathogen Monilinia laxa.</title>
        <authorList>
            <person name="De Miccolis Angelini R.M."/>
            <person name="Landi L."/>
            <person name="Abate D."/>
            <person name="Pollastro S."/>
            <person name="Romanazzi G."/>
            <person name="Faretra F."/>
        </authorList>
    </citation>
    <scope>NUCLEOTIDE SEQUENCE [LARGE SCALE GENOMIC DNA]</scope>
    <source>
        <strain evidence="2 3">Mlax316</strain>
    </source>
</reference>
<dbReference type="Pfam" id="PF13883">
    <property type="entry name" value="CREG_beta-barrel"/>
    <property type="match status" value="1"/>
</dbReference>
<dbReference type="Gene3D" id="2.30.110.10">
    <property type="entry name" value="Electron Transport, Fmn-binding Protein, Chain A"/>
    <property type="match status" value="1"/>
</dbReference>
<organism evidence="2 3">
    <name type="scientific">Monilinia laxa</name>
    <name type="common">Brown rot fungus</name>
    <name type="synonym">Sclerotinia laxa</name>
    <dbReference type="NCBI Taxonomy" id="61186"/>
    <lineage>
        <taxon>Eukaryota</taxon>
        <taxon>Fungi</taxon>
        <taxon>Dikarya</taxon>
        <taxon>Ascomycota</taxon>
        <taxon>Pezizomycotina</taxon>
        <taxon>Leotiomycetes</taxon>
        <taxon>Helotiales</taxon>
        <taxon>Sclerotiniaceae</taxon>
        <taxon>Monilinia</taxon>
    </lineage>
</organism>
<evidence type="ECO:0000313" key="3">
    <source>
        <dbReference type="Proteomes" id="UP000326757"/>
    </source>
</evidence>
<dbReference type="EMBL" id="VIGI01000010">
    <property type="protein sequence ID" value="KAB8295232.1"/>
    <property type="molecule type" value="Genomic_DNA"/>
</dbReference>
<keyword evidence="3" id="KW-1185">Reference proteome</keyword>
<dbReference type="PANTHER" id="PTHR37273:SF1">
    <property type="entry name" value="ADL397C-AP"/>
    <property type="match status" value="1"/>
</dbReference>
<gene>
    <name evidence="2" type="ORF">EYC80_007148</name>
</gene>